<keyword evidence="2" id="KW-1185">Reference proteome</keyword>
<evidence type="ECO:0000313" key="1">
    <source>
        <dbReference type="EMBL" id="MBW0493788.1"/>
    </source>
</evidence>
<dbReference type="InterPro" id="IPR036397">
    <property type="entry name" value="RNaseH_sf"/>
</dbReference>
<dbReference type="PANTHER" id="PTHR37984:SF5">
    <property type="entry name" value="PROTEIN NYNRIN-LIKE"/>
    <property type="match status" value="1"/>
</dbReference>
<gene>
    <name evidence="1" type="ORF">O181_033503</name>
</gene>
<proteinExistence type="predicted"/>
<evidence type="ECO:0000313" key="2">
    <source>
        <dbReference type="Proteomes" id="UP000765509"/>
    </source>
</evidence>
<dbReference type="OrthoDB" id="2273864at2759"/>
<dbReference type="EMBL" id="AVOT02012231">
    <property type="protein sequence ID" value="MBW0493788.1"/>
    <property type="molecule type" value="Genomic_DNA"/>
</dbReference>
<evidence type="ECO:0008006" key="3">
    <source>
        <dbReference type="Google" id="ProtNLM"/>
    </source>
</evidence>
<sequence length="88" mass="10110">MIKIQGPSRPWKIFHMNWVTGLPPEGDKSYNSCLVIVDRFNKTPIFFPYHKDNTAVDTALLIWNGVVSLTGIFTKIIRDKDPKFTSEL</sequence>
<dbReference type="Proteomes" id="UP000765509">
    <property type="component" value="Unassembled WGS sequence"/>
</dbReference>
<reference evidence="1" key="1">
    <citation type="submission" date="2021-03" db="EMBL/GenBank/DDBJ databases">
        <title>Draft genome sequence of rust myrtle Austropuccinia psidii MF-1, a brazilian biotype.</title>
        <authorList>
            <person name="Quecine M.C."/>
            <person name="Pachon D.M.R."/>
            <person name="Bonatelli M.L."/>
            <person name="Correr F.H."/>
            <person name="Franceschini L.M."/>
            <person name="Leite T.F."/>
            <person name="Margarido G.R.A."/>
            <person name="Almeida C.A."/>
            <person name="Ferrarezi J.A."/>
            <person name="Labate C.A."/>
        </authorList>
    </citation>
    <scope>NUCLEOTIDE SEQUENCE</scope>
    <source>
        <strain evidence="1">MF-1</strain>
    </source>
</reference>
<dbReference type="InterPro" id="IPR012337">
    <property type="entry name" value="RNaseH-like_sf"/>
</dbReference>
<dbReference type="PANTHER" id="PTHR37984">
    <property type="entry name" value="PROTEIN CBG26694"/>
    <property type="match status" value="1"/>
</dbReference>
<dbReference type="InterPro" id="IPR050951">
    <property type="entry name" value="Retrovirus_Pol_polyprotein"/>
</dbReference>
<name>A0A9Q3D1M6_9BASI</name>
<comment type="caution">
    <text evidence="1">The sequence shown here is derived from an EMBL/GenBank/DDBJ whole genome shotgun (WGS) entry which is preliminary data.</text>
</comment>
<organism evidence="1 2">
    <name type="scientific">Austropuccinia psidii MF-1</name>
    <dbReference type="NCBI Taxonomy" id="1389203"/>
    <lineage>
        <taxon>Eukaryota</taxon>
        <taxon>Fungi</taxon>
        <taxon>Dikarya</taxon>
        <taxon>Basidiomycota</taxon>
        <taxon>Pucciniomycotina</taxon>
        <taxon>Pucciniomycetes</taxon>
        <taxon>Pucciniales</taxon>
        <taxon>Sphaerophragmiaceae</taxon>
        <taxon>Austropuccinia</taxon>
    </lineage>
</organism>
<dbReference type="Gene3D" id="3.30.420.10">
    <property type="entry name" value="Ribonuclease H-like superfamily/Ribonuclease H"/>
    <property type="match status" value="1"/>
</dbReference>
<dbReference type="AlphaFoldDB" id="A0A9Q3D1M6"/>
<protein>
    <recommendedName>
        <fullName evidence="3">Integrase catalytic domain-containing protein</fullName>
    </recommendedName>
</protein>
<dbReference type="GO" id="GO:0003676">
    <property type="term" value="F:nucleic acid binding"/>
    <property type="evidence" value="ECO:0007669"/>
    <property type="project" value="InterPro"/>
</dbReference>
<dbReference type="SUPFAM" id="SSF53098">
    <property type="entry name" value="Ribonuclease H-like"/>
    <property type="match status" value="1"/>
</dbReference>
<accession>A0A9Q3D1M6</accession>